<evidence type="ECO:0000256" key="3">
    <source>
        <dbReference type="ARBA" id="ARBA00022692"/>
    </source>
</evidence>
<dbReference type="AlphaFoldDB" id="A0A934K9A5"/>
<dbReference type="GO" id="GO:0022857">
    <property type="term" value="F:transmembrane transporter activity"/>
    <property type="evidence" value="ECO:0007669"/>
    <property type="project" value="InterPro"/>
</dbReference>
<evidence type="ECO:0000256" key="6">
    <source>
        <dbReference type="SAM" id="Phobius"/>
    </source>
</evidence>
<sequence length="352" mass="35564">MNGPESRGAKAGGRSRRPEIPGTVRRVFSRVDTESLSLIIALALLVIAIASQTDKFFLPRNLLNIGQNVSVLGLVAVGETIVILAGALDISVGSIAGVASVTAAIALQHTSLAGGGVAAGLMIGLAFGVANGLVVTVLRVNPVIATLATFAAFRGIAFLLAPGGKPVGVSNEGFINIGVGRIFDTDTFPGIPVSLLLLIGVAAAVEVMLRYTDFGRSIYAMGGNPAAARLAGISLNRMRIAIYGISGALAGLAGIVVTARVTAGEPASGTQGLELQAITAVLLGGAALTGGKGSVIATMLAVLLVGTLTDGMNLLGIQTFYQDVAQGLLLITAVAIGQYRAARAERARTRTG</sequence>
<evidence type="ECO:0000256" key="1">
    <source>
        <dbReference type="ARBA" id="ARBA00004651"/>
    </source>
</evidence>
<gene>
    <name evidence="7" type="ORF">JF888_13310</name>
</gene>
<dbReference type="EMBL" id="JAEKNQ010000054">
    <property type="protein sequence ID" value="MBJ7604151.1"/>
    <property type="molecule type" value="Genomic_DNA"/>
</dbReference>
<feature type="transmembrane region" description="Helical" evidence="6">
    <location>
        <begin position="65"/>
        <end position="85"/>
    </location>
</feature>
<dbReference type="PANTHER" id="PTHR32196">
    <property type="entry name" value="ABC TRANSPORTER PERMEASE PROTEIN YPHD-RELATED-RELATED"/>
    <property type="match status" value="1"/>
</dbReference>
<evidence type="ECO:0000256" key="4">
    <source>
        <dbReference type="ARBA" id="ARBA00022989"/>
    </source>
</evidence>
<keyword evidence="3 6" id="KW-0812">Transmembrane</keyword>
<dbReference type="CDD" id="cd06579">
    <property type="entry name" value="TM_PBP1_transp_AraH_like"/>
    <property type="match status" value="1"/>
</dbReference>
<feature type="transmembrane region" description="Helical" evidence="6">
    <location>
        <begin position="117"/>
        <end position="138"/>
    </location>
</feature>
<dbReference type="Pfam" id="PF02653">
    <property type="entry name" value="BPD_transp_2"/>
    <property type="match status" value="1"/>
</dbReference>
<name>A0A934K9A5_9BACT</name>
<comment type="caution">
    <text evidence="7">The sequence shown here is derived from an EMBL/GenBank/DDBJ whole genome shotgun (WGS) entry which is preliminary data.</text>
</comment>
<protein>
    <submittedName>
        <fullName evidence="7">ABC transporter permease</fullName>
    </submittedName>
</protein>
<proteinExistence type="predicted"/>
<dbReference type="PANTHER" id="PTHR32196:SF72">
    <property type="entry name" value="RIBOSE IMPORT PERMEASE PROTEIN RBSC"/>
    <property type="match status" value="1"/>
</dbReference>
<feature type="transmembrane region" description="Helical" evidence="6">
    <location>
        <begin position="35"/>
        <end position="53"/>
    </location>
</feature>
<dbReference type="Proteomes" id="UP000620075">
    <property type="component" value="Unassembled WGS sequence"/>
</dbReference>
<keyword evidence="2" id="KW-1003">Cell membrane</keyword>
<feature type="transmembrane region" description="Helical" evidence="6">
    <location>
        <begin position="191"/>
        <end position="209"/>
    </location>
</feature>
<feature type="transmembrane region" description="Helical" evidence="6">
    <location>
        <begin position="297"/>
        <end position="318"/>
    </location>
</feature>
<reference evidence="7 8" key="1">
    <citation type="submission" date="2020-10" db="EMBL/GenBank/DDBJ databases">
        <title>Ca. Dormibacterota MAGs.</title>
        <authorList>
            <person name="Montgomery K."/>
        </authorList>
    </citation>
    <scope>NUCLEOTIDE SEQUENCE [LARGE SCALE GENOMIC DNA]</scope>
    <source>
        <strain evidence="7">SC8811_S16_3</strain>
    </source>
</reference>
<dbReference type="InterPro" id="IPR001851">
    <property type="entry name" value="ABC_transp_permease"/>
</dbReference>
<keyword evidence="4 6" id="KW-1133">Transmembrane helix</keyword>
<evidence type="ECO:0000256" key="2">
    <source>
        <dbReference type="ARBA" id="ARBA00022475"/>
    </source>
</evidence>
<evidence type="ECO:0000313" key="8">
    <source>
        <dbReference type="Proteomes" id="UP000620075"/>
    </source>
</evidence>
<keyword evidence="5 6" id="KW-0472">Membrane</keyword>
<feature type="transmembrane region" description="Helical" evidence="6">
    <location>
        <begin position="143"/>
        <end position="161"/>
    </location>
</feature>
<evidence type="ECO:0000313" key="7">
    <source>
        <dbReference type="EMBL" id="MBJ7604151.1"/>
    </source>
</evidence>
<organism evidence="7 8">
    <name type="scientific">Candidatus Dormiibacter inghamiae</name>
    <dbReference type="NCBI Taxonomy" id="3127013"/>
    <lineage>
        <taxon>Bacteria</taxon>
        <taxon>Bacillati</taxon>
        <taxon>Candidatus Dormiibacterota</taxon>
        <taxon>Candidatus Dormibacteria</taxon>
        <taxon>Candidatus Dormibacterales</taxon>
        <taxon>Candidatus Dormibacteraceae</taxon>
        <taxon>Candidatus Dormiibacter</taxon>
    </lineage>
</organism>
<comment type="subcellular location">
    <subcellularLocation>
        <location evidence="1">Cell membrane</location>
        <topology evidence="1">Multi-pass membrane protein</topology>
    </subcellularLocation>
</comment>
<dbReference type="GO" id="GO:0005886">
    <property type="term" value="C:plasma membrane"/>
    <property type="evidence" value="ECO:0007669"/>
    <property type="project" value="UniProtKB-SubCell"/>
</dbReference>
<evidence type="ECO:0000256" key="5">
    <source>
        <dbReference type="ARBA" id="ARBA00023136"/>
    </source>
</evidence>
<feature type="transmembrane region" description="Helical" evidence="6">
    <location>
        <begin position="240"/>
        <end position="261"/>
    </location>
</feature>
<accession>A0A934K9A5</accession>